<gene>
    <name evidence="1" type="ORF">LOC68_18820</name>
</gene>
<dbReference type="RefSeq" id="WP_230221605.1">
    <property type="nucleotide sequence ID" value="NZ_JAJKFT010000010.1"/>
</dbReference>
<keyword evidence="2" id="KW-1185">Reference proteome</keyword>
<comment type="caution">
    <text evidence="1">The sequence shown here is derived from an EMBL/GenBank/DDBJ whole genome shotgun (WGS) entry which is preliminary data.</text>
</comment>
<dbReference type="EMBL" id="JAJKFT010000010">
    <property type="protein sequence ID" value="MCC9630453.1"/>
    <property type="molecule type" value="Genomic_DNA"/>
</dbReference>
<protein>
    <submittedName>
        <fullName evidence="1">Uncharacterized protein</fullName>
    </submittedName>
</protein>
<proteinExistence type="predicted"/>
<name>A0A9X1MNF0_9BACT</name>
<dbReference type="Proteomes" id="UP001139103">
    <property type="component" value="Unassembled WGS sequence"/>
</dbReference>
<reference evidence="1" key="1">
    <citation type="submission" date="2021-11" db="EMBL/GenBank/DDBJ databases">
        <title>Genome sequence.</title>
        <authorList>
            <person name="Sun Q."/>
        </authorList>
    </citation>
    <scope>NUCLEOTIDE SEQUENCE</scope>
    <source>
        <strain evidence="1">JC732</strain>
    </source>
</reference>
<evidence type="ECO:0000313" key="1">
    <source>
        <dbReference type="EMBL" id="MCC9630453.1"/>
    </source>
</evidence>
<sequence length="111" mass="12756">MSEPATYFLMVELKPTADSAFNPEEVSGIFTHCFVPSGNFYEAVTMFENAVAEQNLELVNIEWCLLYDSFDWTPEDQTVHAKLRQKAIRTGEVCFGDMVTWNDEEDDEDDE</sequence>
<accession>A0A9X1MNF0</accession>
<evidence type="ECO:0000313" key="2">
    <source>
        <dbReference type="Proteomes" id="UP001139103"/>
    </source>
</evidence>
<organism evidence="1 2">
    <name type="scientific">Blastopirellula sediminis</name>
    <dbReference type="NCBI Taxonomy" id="2894196"/>
    <lineage>
        <taxon>Bacteria</taxon>
        <taxon>Pseudomonadati</taxon>
        <taxon>Planctomycetota</taxon>
        <taxon>Planctomycetia</taxon>
        <taxon>Pirellulales</taxon>
        <taxon>Pirellulaceae</taxon>
        <taxon>Blastopirellula</taxon>
    </lineage>
</organism>
<dbReference type="AlphaFoldDB" id="A0A9X1MNF0"/>